<comment type="caution">
    <text evidence="5">The sequence shown here is derived from an EMBL/GenBank/DDBJ whole genome shotgun (WGS) entry which is preliminary data.</text>
</comment>
<keyword evidence="2" id="KW-0045">Antibiotic biosynthesis</keyword>
<dbReference type="PANTHER" id="PTHR48050">
    <property type="entry name" value="STEROL 3-BETA-GLUCOSYLTRANSFERASE"/>
    <property type="match status" value="1"/>
</dbReference>
<reference evidence="5" key="1">
    <citation type="submission" date="2021-04" db="EMBL/GenBank/DDBJ databases">
        <title>Pseudonocardia sp. nov., isolated from sandy soil of mangrove forest.</title>
        <authorList>
            <person name="Zan Z."/>
            <person name="Huang R."/>
            <person name="Liu W."/>
        </authorList>
    </citation>
    <scope>NUCLEOTIDE SEQUENCE</scope>
    <source>
        <strain evidence="5">S2-4</strain>
    </source>
</reference>
<evidence type="ECO:0000313" key="5">
    <source>
        <dbReference type="EMBL" id="MCO1660816.1"/>
    </source>
</evidence>
<proteinExistence type="predicted"/>
<dbReference type="InterPro" id="IPR002213">
    <property type="entry name" value="UDP_glucos_trans"/>
</dbReference>
<dbReference type="Gene3D" id="3.40.50.2000">
    <property type="entry name" value="Glycogen Phosphorylase B"/>
    <property type="match status" value="2"/>
</dbReference>
<dbReference type="Proteomes" id="UP001165283">
    <property type="component" value="Unassembled WGS sequence"/>
</dbReference>
<dbReference type="InterPro" id="IPR004276">
    <property type="entry name" value="GlycoTrans_28_N"/>
</dbReference>
<evidence type="ECO:0000256" key="2">
    <source>
        <dbReference type="ARBA" id="ARBA00023194"/>
    </source>
</evidence>
<dbReference type="PANTHER" id="PTHR48050:SF13">
    <property type="entry name" value="STEROL 3-BETA-GLUCOSYLTRANSFERASE UGT80A2"/>
    <property type="match status" value="1"/>
</dbReference>
<dbReference type="CDD" id="cd03784">
    <property type="entry name" value="GT1_Gtf-like"/>
    <property type="match status" value="1"/>
</dbReference>
<evidence type="ECO:0000259" key="4">
    <source>
        <dbReference type="Pfam" id="PF06722"/>
    </source>
</evidence>
<feature type="domain" description="Erythromycin biosynthesis protein CIII-like C-terminal" evidence="4">
    <location>
        <begin position="305"/>
        <end position="399"/>
    </location>
</feature>
<protein>
    <submittedName>
        <fullName evidence="5">Glycosyltransferase family 1 protein</fullName>
    </submittedName>
</protein>
<feature type="domain" description="Glycosyltransferase family 28 N-terminal" evidence="3">
    <location>
        <begin position="5"/>
        <end position="89"/>
    </location>
</feature>
<evidence type="ECO:0000259" key="3">
    <source>
        <dbReference type="Pfam" id="PF03033"/>
    </source>
</evidence>
<dbReference type="Pfam" id="PF03033">
    <property type="entry name" value="Glyco_transf_28"/>
    <property type="match status" value="1"/>
</dbReference>
<sequence length="429" mass="45976">MKALIFTHGTRGDVQPYVALAHALQEAGHDVLVGAPEGSASLAEPYGVPFAPLSDDLNDMSDPEVRKAIETNYRGLRGKLTAVRLMARAKAELREVYDEIAAVPTDDVDIVVHPINSPVQHLAEKLGVPAVAVGLQPGWVPTSSFPSPMVPFGIPKALNRASYRLNGLVLRALVGSGARWRAETLGLPRRPHQNDALRAPDGHPVTVLQAFSEHILPTPVEYPSWTRTTGFWFLPATQDWTPPERLSTFLDAGDPPVYIGFGSMAGSEPARVGRTVTEAARLAGVRAVLVTGWGGIDALIDTDRILVLDQAPHDWLFPRMAAIVHHGGGGTTAAALASGRPQVVCPFIADQPYWARRTQASGVAPEPLPQRHLTPEKLAGAIRRATTDKVMSARAAELGARIRDENGVRNAVALLERLAPTTTHGSGRA</sequence>
<dbReference type="InterPro" id="IPR010610">
    <property type="entry name" value="EryCIII-like_C"/>
</dbReference>
<name>A0ABT1AD38_9PSEU</name>
<evidence type="ECO:0000313" key="6">
    <source>
        <dbReference type="Proteomes" id="UP001165283"/>
    </source>
</evidence>
<dbReference type="RefSeq" id="WP_252446353.1">
    <property type="nucleotide sequence ID" value="NZ_JAGSOV010000094.1"/>
</dbReference>
<evidence type="ECO:0000256" key="1">
    <source>
        <dbReference type="ARBA" id="ARBA00004660"/>
    </source>
</evidence>
<accession>A0ABT1AD38</accession>
<dbReference type="EMBL" id="JAGSOV010000094">
    <property type="protein sequence ID" value="MCO1660816.1"/>
    <property type="molecule type" value="Genomic_DNA"/>
</dbReference>
<gene>
    <name evidence="5" type="ORF">KDL28_37795</name>
</gene>
<organism evidence="5 6">
    <name type="scientific">Pseudonocardia humida</name>
    <dbReference type="NCBI Taxonomy" id="2800819"/>
    <lineage>
        <taxon>Bacteria</taxon>
        <taxon>Bacillati</taxon>
        <taxon>Actinomycetota</taxon>
        <taxon>Actinomycetes</taxon>
        <taxon>Pseudonocardiales</taxon>
        <taxon>Pseudonocardiaceae</taxon>
        <taxon>Pseudonocardia</taxon>
    </lineage>
</organism>
<comment type="pathway">
    <text evidence="1">Antibiotic biosynthesis; vancomycin biosynthesis.</text>
</comment>
<dbReference type="Pfam" id="PF06722">
    <property type="entry name" value="EryCIII-like_C"/>
    <property type="match status" value="1"/>
</dbReference>
<dbReference type="InterPro" id="IPR050426">
    <property type="entry name" value="Glycosyltransferase_28"/>
</dbReference>
<dbReference type="SUPFAM" id="SSF53756">
    <property type="entry name" value="UDP-Glycosyltransferase/glycogen phosphorylase"/>
    <property type="match status" value="1"/>
</dbReference>
<keyword evidence="6" id="KW-1185">Reference proteome</keyword>